<dbReference type="AlphaFoldDB" id="A0AAV4W055"/>
<keyword evidence="2" id="KW-1185">Reference proteome</keyword>
<comment type="caution">
    <text evidence="1">The sequence shown here is derived from an EMBL/GenBank/DDBJ whole genome shotgun (WGS) entry which is preliminary data.</text>
</comment>
<accession>A0AAV4W055</accession>
<evidence type="ECO:0000313" key="2">
    <source>
        <dbReference type="Proteomes" id="UP001054837"/>
    </source>
</evidence>
<name>A0AAV4W055_9ARAC</name>
<dbReference type="EMBL" id="BPLQ01013887">
    <property type="protein sequence ID" value="GIY75788.1"/>
    <property type="molecule type" value="Genomic_DNA"/>
</dbReference>
<protein>
    <submittedName>
        <fullName evidence="1">Uncharacterized protein</fullName>
    </submittedName>
</protein>
<sequence>MTHLVLFEKDYYLNIPSSKERFSLLQHVHEHQPKSEKNPSDKRQPFAKVLRHVGANVSERTRPNYLLPKFGIDICRLQTWSLTGESASFHYNYDP</sequence>
<dbReference type="Proteomes" id="UP001054837">
    <property type="component" value="Unassembled WGS sequence"/>
</dbReference>
<reference evidence="1 2" key="1">
    <citation type="submission" date="2021-06" db="EMBL/GenBank/DDBJ databases">
        <title>Caerostris darwini draft genome.</title>
        <authorList>
            <person name="Kono N."/>
            <person name="Arakawa K."/>
        </authorList>
    </citation>
    <scope>NUCLEOTIDE SEQUENCE [LARGE SCALE GENOMIC DNA]</scope>
</reference>
<gene>
    <name evidence="1" type="ORF">CDAR_189881</name>
</gene>
<organism evidence="1 2">
    <name type="scientific">Caerostris darwini</name>
    <dbReference type="NCBI Taxonomy" id="1538125"/>
    <lineage>
        <taxon>Eukaryota</taxon>
        <taxon>Metazoa</taxon>
        <taxon>Ecdysozoa</taxon>
        <taxon>Arthropoda</taxon>
        <taxon>Chelicerata</taxon>
        <taxon>Arachnida</taxon>
        <taxon>Araneae</taxon>
        <taxon>Araneomorphae</taxon>
        <taxon>Entelegynae</taxon>
        <taxon>Araneoidea</taxon>
        <taxon>Araneidae</taxon>
        <taxon>Caerostris</taxon>
    </lineage>
</organism>
<evidence type="ECO:0000313" key="1">
    <source>
        <dbReference type="EMBL" id="GIY75788.1"/>
    </source>
</evidence>
<proteinExistence type="predicted"/>